<sequence length="105" mass="11682">MQKRGIRNYFVRYFSFLLLGCLMVTSAGCSNLHTGASVIDWIDFVKTDDGMYLGLSNGVLRDPDSVTQDVLGTVKKKLDGNVHNSAYVSNPETRLFWTQARSCIG</sequence>
<dbReference type="Proteomes" id="UP001380953">
    <property type="component" value="Unassembled WGS sequence"/>
</dbReference>
<name>A0ACC6PGQ9_9BACL</name>
<keyword evidence="2" id="KW-1185">Reference proteome</keyword>
<reference evidence="1" key="1">
    <citation type="submission" date="2024-03" db="EMBL/GenBank/DDBJ databases">
        <title>Whole genome sequecning of epiphytes from Marcgravia umbellata leaves.</title>
        <authorList>
            <person name="Kumar G."/>
            <person name="Savka M.A."/>
        </authorList>
    </citation>
    <scope>NUCLEOTIDE SEQUENCE</scope>
    <source>
        <strain evidence="1">RIT_BL5</strain>
    </source>
</reference>
<dbReference type="EMBL" id="JBBKAR010000049">
    <property type="protein sequence ID" value="MEJ8306089.1"/>
    <property type="molecule type" value="Genomic_DNA"/>
</dbReference>
<protein>
    <submittedName>
        <fullName evidence="1">Uncharacterized protein</fullName>
    </submittedName>
</protein>
<evidence type="ECO:0000313" key="1">
    <source>
        <dbReference type="EMBL" id="MEJ8306089.1"/>
    </source>
</evidence>
<organism evidence="1 2">
    <name type="scientific">Saccharibacillus sacchari</name>
    <dbReference type="NCBI Taxonomy" id="456493"/>
    <lineage>
        <taxon>Bacteria</taxon>
        <taxon>Bacillati</taxon>
        <taxon>Bacillota</taxon>
        <taxon>Bacilli</taxon>
        <taxon>Bacillales</taxon>
        <taxon>Paenibacillaceae</taxon>
        <taxon>Saccharibacillus</taxon>
    </lineage>
</organism>
<gene>
    <name evidence="1" type="ORF">WKI47_19485</name>
</gene>
<accession>A0ACC6PGQ9</accession>
<evidence type="ECO:0000313" key="2">
    <source>
        <dbReference type="Proteomes" id="UP001380953"/>
    </source>
</evidence>
<proteinExistence type="predicted"/>
<comment type="caution">
    <text evidence="1">The sequence shown here is derived from an EMBL/GenBank/DDBJ whole genome shotgun (WGS) entry which is preliminary data.</text>
</comment>